<evidence type="ECO:0000313" key="3">
    <source>
        <dbReference type="Proteomes" id="UP000564378"/>
    </source>
</evidence>
<evidence type="ECO:0000256" key="1">
    <source>
        <dbReference type="SAM" id="MobiDB-lite"/>
    </source>
</evidence>
<feature type="region of interest" description="Disordered" evidence="1">
    <location>
        <begin position="29"/>
        <end position="58"/>
    </location>
</feature>
<dbReference type="AlphaFoldDB" id="A0A842HTR8"/>
<proteinExistence type="predicted"/>
<comment type="caution">
    <text evidence="2">The sequence shown here is derived from an EMBL/GenBank/DDBJ whole genome shotgun (WGS) entry which is preliminary data.</text>
</comment>
<name>A0A842HTR8_9SPHN</name>
<accession>A0A842HTR8</accession>
<dbReference type="EMBL" id="JACJVJ010000001">
    <property type="protein sequence ID" value="MBC2777328.1"/>
    <property type="molecule type" value="Genomic_DNA"/>
</dbReference>
<reference evidence="2 3" key="1">
    <citation type="submission" date="2020-08" db="EMBL/GenBank/DDBJ databases">
        <title>Draft genome sequence of Parasphingopyxis sp. GrpM-11.</title>
        <authorList>
            <person name="Oh J."/>
            <person name="Roh D.-H."/>
        </authorList>
    </citation>
    <scope>NUCLEOTIDE SEQUENCE [LARGE SCALE GENOMIC DNA]</scope>
    <source>
        <strain evidence="2 3">GrpM-11</strain>
    </source>
</reference>
<dbReference type="Proteomes" id="UP000564378">
    <property type="component" value="Unassembled WGS sequence"/>
</dbReference>
<sequence length="58" mass="6607">MHRINCLLAALGPYMVTRTCDVEAASALRPSARAPRRKTRKKKEKSLPDSSRHRLLFT</sequence>
<feature type="compositionally biased region" description="Basic residues" evidence="1">
    <location>
        <begin position="34"/>
        <end position="44"/>
    </location>
</feature>
<protein>
    <submittedName>
        <fullName evidence="2">Uncharacterized protein</fullName>
    </submittedName>
</protein>
<gene>
    <name evidence="2" type="ORF">H6P80_06815</name>
</gene>
<keyword evidence="3" id="KW-1185">Reference proteome</keyword>
<evidence type="ECO:0000313" key="2">
    <source>
        <dbReference type="EMBL" id="MBC2777328.1"/>
    </source>
</evidence>
<organism evidence="2 3">
    <name type="scientific">Parasphingopyxis marina</name>
    <dbReference type="NCBI Taxonomy" id="2761622"/>
    <lineage>
        <taxon>Bacteria</taxon>
        <taxon>Pseudomonadati</taxon>
        <taxon>Pseudomonadota</taxon>
        <taxon>Alphaproteobacteria</taxon>
        <taxon>Sphingomonadales</taxon>
        <taxon>Sphingomonadaceae</taxon>
        <taxon>Parasphingopyxis</taxon>
    </lineage>
</organism>